<dbReference type="InterPro" id="IPR003488">
    <property type="entry name" value="DprA"/>
</dbReference>
<proteinExistence type="inferred from homology"/>
<name>A0A0C1M7X5_9LACO</name>
<dbReference type="PANTHER" id="PTHR43022">
    <property type="entry name" value="PROTEIN SMF"/>
    <property type="match status" value="1"/>
</dbReference>
<dbReference type="RefSeq" id="WP_039142861.1">
    <property type="nucleotide sequence ID" value="NZ_JOJZ01000007.1"/>
</dbReference>
<dbReference type="OrthoDB" id="9785707at2"/>
<dbReference type="GO" id="GO:0009294">
    <property type="term" value="P:DNA-mediated transformation"/>
    <property type="evidence" value="ECO:0007669"/>
    <property type="project" value="InterPro"/>
</dbReference>
<keyword evidence="4" id="KW-1185">Reference proteome</keyword>
<dbReference type="NCBIfam" id="TIGR00732">
    <property type="entry name" value="dprA"/>
    <property type="match status" value="1"/>
</dbReference>
<protein>
    <submittedName>
        <fullName evidence="3">Rossmann fold nucleotide-binding protein Smf possibly involved in DNA uptake</fullName>
    </submittedName>
</protein>
<dbReference type="Proteomes" id="UP000031397">
    <property type="component" value="Unassembled WGS sequence"/>
</dbReference>
<dbReference type="PATRIC" id="fig|1614.7.peg.28"/>
<comment type="similarity">
    <text evidence="1">Belongs to the DprA/Smf family.</text>
</comment>
<dbReference type="EMBL" id="JOJZ01000007">
    <property type="protein sequence ID" value="KID42584.1"/>
    <property type="molecule type" value="Genomic_DNA"/>
</dbReference>
<evidence type="ECO:0000256" key="1">
    <source>
        <dbReference type="ARBA" id="ARBA00006525"/>
    </source>
</evidence>
<organism evidence="3 4">
    <name type="scientific">Fructilactobacillus fructivorans</name>
    <dbReference type="NCBI Taxonomy" id="1614"/>
    <lineage>
        <taxon>Bacteria</taxon>
        <taxon>Bacillati</taxon>
        <taxon>Bacillota</taxon>
        <taxon>Bacilli</taxon>
        <taxon>Lactobacillales</taxon>
        <taxon>Lactobacillaceae</taxon>
        <taxon>Fructilactobacillus</taxon>
    </lineage>
</organism>
<gene>
    <name evidence="3" type="ORF">LfDm3_0036</name>
</gene>
<dbReference type="AlphaFoldDB" id="A0A0C1M7X5"/>
<evidence type="ECO:0000313" key="4">
    <source>
        <dbReference type="Proteomes" id="UP000031397"/>
    </source>
</evidence>
<dbReference type="Pfam" id="PF02481">
    <property type="entry name" value="DNA_processg_A"/>
    <property type="match status" value="1"/>
</dbReference>
<dbReference type="Gene3D" id="3.40.50.450">
    <property type="match status" value="1"/>
</dbReference>
<dbReference type="PANTHER" id="PTHR43022:SF1">
    <property type="entry name" value="PROTEIN SMF"/>
    <property type="match status" value="1"/>
</dbReference>
<dbReference type="InterPro" id="IPR057666">
    <property type="entry name" value="DrpA_SLOG"/>
</dbReference>
<dbReference type="SUPFAM" id="SSF102405">
    <property type="entry name" value="MCP/YpsA-like"/>
    <property type="match status" value="1"/>
</dbReference>
<dbReference type="GeneID" id="74912744"/>
<evidence type="ECO:0000259" key="2">
    <source>
        <dbReference type="Pfam" id="PF02481"/>
    </source>
</evidence>
<accession>A0A0C1M7X5</accession>
<comment type="caution">
    <text evidence="3">The sequence shown here is derived from an EMBL/GenBank/DDBJ whole genome shotgun (WGS) entry which is preliminary data.</text>
</comment>
<feature type="domain" description="Smf/DprA SLOG" evidence="2">
    <location>
        <begin position="80"/>
        <end position="287"/>
    </location>
</feature>
<reference evidence="3 4" key="1">
    <citation type="submission" date="2014-06" db="EMBL/GenBank/DDBJ databases">
        <title>Functional and comparative genomic analyses of the Drosophila gut microbiota identify candidate symbiosis factors.</title>
        <authorList>
            <person name="Newell P.D."/>
            <person name="Chaston J.M."/>
            <person name="Douglas A.E."/>
        </authorList>
    </citation>
    <scope>NUCLEOTIDE SEQUENCE [LARGE SCALE GENOMIC DNA]</scope>
    <source>
        <strain evidence="3 4">DmCS_002</strain>
    </source>
</reference>
<sequence>MDKRNLLLRIKLCPGIGIKGEAMLAHWIKHASIEADSDVSILNQLTVILKKHHLKYERFERCFLSDEVNKRVDLNQKQHWITILDAEYPQQLADIYCPPIVLFFVGDVTILKTRSISIVGARQCTNYSIAAIKSILTKRVLKRFTIVSGLAKGVDCLSHQCALANNERTIGVIGTGLDGSYPSECMNIQNELMNTNLVVSEYPLGSKPLKYHFVERNRIIAGLCEKLIVVEAKQKSGSLITASLALSENRDVFAVPGNITSPLSIGCNQLIASGARPCLSDNDVLEESLV</sequence>
<evidence type="ECO:0000313" key="3">
    <source>
        <dbReference type="EMBL" id="KID42584.1"/>
    </source>
</evidence>